<feature type="non-terminal residue" evidence="1">
    <location>
        <position position="43"/>
    </location>
</feature>
<accession>X1DKR6</accession>
<reference evidence="1" key="1">
    <citation type="journal article" date="2014" name="Front. Microbiol.">
        <title>High frequency of phylogenetically diverse reductive dehalogenase-homologous genes in deep subseafloor sedimentary metagenomes.</title>
        <authorList>
            <person name="Kawai M."/>
            <person name="Futagami T."/>
            <person name="Toyoda A."/>
            <person name="Takaki Y."/>
            <person name="Nishi S."/>
            <person name="Hori S."/>
            <person name="Arai W."/>
            <person name="Tsubouchi T."/>
            <person name="Morono Y."/>
            <person name="Uchiyama I."/>
            <person name="Ito T."/>
            <person name="Fujiyama A."/>
            <person name="Inagaki F."/>
            <person name="Takami H."/>
        </authorList>
    </citation>
    <scope>NUCLEOTIDE SEQUENCE</scope>
    <source>
        <strain evidence="1">Expedition CK06-06</strain>
    </source>
</reference>
<protein>
    <submittedName>
        <fullName evidence="1">Uncharacterized protein</fullName>
    </submittedName>
</protein>
<gene>
    <name evidence="1" type="ORF">S01H4_51130</name>
</gene>
<comment type="caution">
    <text evidence="1">The sequence shown here is derived from an EMBL/GenBank/DDBJ whole genome shotgun (WGS) entry which is preliminary data.</text>
</comment>
<sequence>MRALTEALYARAIGASGTAFMTSIGSRLFDTEAPEGAEYPYCV</sequence>
<dbReference type="EMBL" id="BART01029092">
    <property type="protein sequence ID" value="GAG96996.1"/>
    <property type="molecule type" value="Genomic_DNA"/>
</dbReference>
<proteinExistence type="predicted"/>
<dbReference type="AlphaFoldDB" id="X1DKR6"/>
<name>X1DKR6_9ZZZZ</name>
<organism evidence="1">
    <name type="scientific">marine sediment metagenome</name>
    <dbReference type="NCBI Taxonomy" id="412755"/>
    <lineage>
        <taxon>unclassified sequences</taxon>
        <taxon>metagenomes</taxon>
        <taxon>ecological metagenomes</taxon>
    </lineage>
</organism>
<evidence type="ECO:0000313" key="1">
    <source>
        <dbReference type="EMBL" id="GAG96996.1"/>
    </source>
</evidence>